<dbReference type="Proteomes" id="UP000199053">
    <property type="component" value="Unassembled WGS sequence"/>
</dbReference>
<dbReference type="InterPro" id="IPR015424">
    <property type="entry name" value="PyrdxlP-dep_Trfase"/>
</dbReference>
<dbReference type="EC" id="2.6.1.-" evidence="1"/>
<evidence type="ECO:0000313" key="4">
    <source>
        <dbReference type="Proteomes" id="UP000199053"/>
    </source>
</evidence>
<dbReference type="AlphaFoldDB" id="A0A1G9D4S9"/>
<proteinExistence type="inferred from homology"/>
<evidence type="ECO:0000256" key="1">
    <source>
        <dbReference type="RuleBase" id="RU000481"/>
    </source>
</evidence>
<keyword evidence="4" id="KW-1185">Reference proteome</keyword>
<dbReference type="GO" id="GO:0030170">
    <property type="term" value="F:pyridoxal phosphate binding"/>
    <property type="evidence" value="ECO:0007669"/>
    <property type="project" value="InterPro"/>
</dbReference>
<gene>
    <name evidence="3" type="ORF">SAMN05660337_0910</name>
</gene>
<dbReference type="OrthoDB" id="9804474at2"/>
<reference evidence="4" key="1">
    <citation type="submission" date="2016-10" db="EMBL/GenBank/DDBJ databases">
        <authorList>
            <person name="Varghese N."/>
            <person name="Submissions S."/>
        </authorList>
    </citation>
    <scope>NUCLEOTIDE SEQUENCE [LARGE SCALE GENOMIC DNA]</scope>
    <source>
        <strain evidence="4">DSM 16995</strain>
    </source>
</reference>
<dbReference type="NCBIfam" id="NF005305">
    <property type="entry name" value="PRK06836.1"/>
    <property type="match status" value="1"/>
</dbReference>
<dbReference type="PANTHER" id="PTHR42691:SF1">
    <property type="entry name" value="ASPARTATE AMINOTRANSFERASE YHDR-RELATED"/>
    <property type="match status" value="1"/>
</dbReference>
<keyword evidence="1 3" id="KW-0808">Transferase</keyword>
<dbReference type="CDD" id="cd00609">
    <property type="entry name" value="AAT_like"/>
    <property type="match status" value="1"/>
</dbReference>
<dbReference type="STRING" id="246191.SAMN05660337_0910"/>
<keyword evidence="1 3" id="KW-0032">Aminotransferase</keyword>
<dbReference type="Pfam" id="PF00155">
    <property type="entry name" value="Aminotran_1_2"/>
    <property type="match status" value="1"/>
</dbReference>
<evidence type="ECO:0000259" key="2">
    <source>
        <dbReference type="Pfam" id="PF00155"/>
    </source>
</evidence>
<feature type="domain" description="Aminotransferase class I/classII large" evidence="2">
    <location>
        <begin position="39"/>
        <end position="374"/>
    </location>
</feature>
<dbReference type="InterPro" id="IPR004839">
    <property type="entry name" value="Aminotransferase_I/II_large"/>
</dbReference>
<dbReference type="InterPro" id="IPR004838">
    <property type="entry name" value="NHTrfase_class1_PyrdxlP-BS"/>
</dbReference>
<organism evidence="3 4">
    <name type="scientific">Maridesulfovibrio ferrireducens</name>
    <dbReference type="NCBI Taxonomy" id="246191"/>
    <lineage>
        <taxon>Bacteria</taxon>
        <taxon>Pseudomonadati</taxon>
        <taxon>Thermodesulfobacteriota</taxon>
        <taxon>Desulfovibrionia</taxon>
        <taxon>Desulfovibrionales</taxon>
        <taxon>Desulfovibrionaceae</taxon>
        <taxon>Maridesulfovibrio</taxon>
    </lineage>
</organism>
<dbReference type="EMBL" id="FNGA01000001">
    <property type="protein sequence ID" value="SDK58928.1"/>
    <property type="molecule type" value="Genomic_DNA"/>
</dbReference>
<comment type="similarity">
    <text evidence="1">Belongs to the class-I pyridoxal-phosphate-dependent aminotransferase family.</text>
</comment>
<sequence>MKLLSSQVEGYLDSSSWIRKMFETGMVLKKKFGEDAVCDFSLGNPDVPAPAAIADGLKELAECAGEPFAFGYMPNFGYPSLREKLAKTVSQEQGVPVEGSDLIITCGAAGAINALYRSILNPGDQILCPAPYFVEYGFYAQNYGGELVTVPSKPLTFELDFEGIEKAINEKTRVVLINSPNNPTGVVYSKEDLEKLTDILKKANAGRERPIFLVADEPYRFLAFDGVEVPSILPLYPYSVVVSSFSKNLSLAGERIGYALINPEMPEKQTLLAGLVLANRILGFVNAPAVGQKLLEKALGAQVDKKIYLERRDAMAKVLDDAGYSYTLPKGAFYFFPEAPGGDDVKFCAALQEEKILAVPGTGFGFPGYFRLAFCVGVNVIERSTEGFKKAIAQF</sequence>
<dbReference type="SUPFAM" id="SSF53383">
    <property type="entry name" value="PLP-dependent transferases"/>
    <property type="match status" value="1"/>
</dbReference>
<protein>
    <recommendedName>
        <fullName evidence="1">Aminotransferase</fullName>
        <ecNumber evidence="1">2.6.1.-</ecNumber>
    </recommendedName>
</protein>
<comment type="cofactor">
    <cofactor evidence="1">
        <name>pyridoxal 5'-phosphate</name>
        <dbReference type="ChEBI" id="CHEBI:597326"/>
    </cofactor>
</comment>
<dbReference type="Gene3D" id="3.40.640.10">
    <property type="entry name" value="Type I PLP-dependent aspartate aminotransferase-like (Major domain)"/>
    <property type="match status" value="1"/>
</dbReference>
<dbReference type="Gene3D" id="3.90.1150.10">
    <property type="entry name" value="Aspartate Aminotransferase, domain 1"/>
    <property type="match status" value="2"/>
</dbReference>
<name>A0A1G9D4S9_9BACT</name>
<dbReference type="PANTHER" id="PTHR42691">
    <property type="entry name" value="ASPARTATE AMINOTRANSFERASE YHDR-RELATED"/>
    <property type="match status" value="1"/>
</dbReference>
<dbReference type="RefSeq" id="WP_092158637.1">
    <property type="nucleotide sequence ID" value="NZ_FNGA01000001.1"/>
</dbReference>
<dbReference type="PROSITE" id="PS00105">
    <property type="entry name" value="AA_TRANSFER_CLASS_1"/>
    <property type="match status" value="1"/>
</dbReference>
<dbReference type="InterPro" id="IPR015422">
    <property type="entry name" value="PyrdxlP-dep_Trfase_small"/>
</dbReference>
<accession>A0A1G9D4S9</accession>
<dbReference type="GO" id="GO:0008483">
    <property type="term" value="F:transaminase activity"/>
    <property type="evidence" value="ECO:0007669"/>
    <property type="project" value="UniProtKB-KW"/>
</dbReference>
<dbReference type="InterPro" id="IPR015421">
    <property type="entry name" value="PyrdxlP-dep_Trfase_major"/>
</dbReference>
<evidence type="ECO:0000313" key="3">
    <source>
        <dbReference type="EMBL" id="SDK58928.1"/>
    </source>
</evidence>